<organism evidence="2 3">
    <name type="scientific">Leptobacterium flavescens</name>
    <dbReference type="NCBI Taxonomy" id="472055"/>
    <lineage>
        <taxon>Bacteria</taxon>
        <taxon>Pseudomonadati</taxon>
        <taxon>Bacteroidota</taxon>
        <taxon>Flavobacteriia</taxon>
        <taxon>Flavobacteriales</taxon>
        <taxon>Flavobacteriaceae</taxon>
        <taxon>Leptobacterium</taxon>
    </lineage>
</organism>
<dbReference type="Proteomes" id="UP000468581">
    <property type="component" value="Unassembled WGS sequence"/>
</dbReference>
<reference evidence="2 3" key="1">
    <citation type="submission" date="2020-01" db="EMBL/GenBank/DDBJ databases">
        <title>Leptobacterium flavescens.</title>
        <authorList>
            <person name="Wang G."/>
        </authorList>
    </citation>
    <scope>NUCLEOTIDE SEQUENCE [LARGE SCALE GENOMIC DNA]</scope>
    <source>
        <strain evidence="2 3">KCTC 22160</strain>
    </source>
</reference>
<name>A0A6P0UNK0_9FLAO</name>
<dbReference type="InterPro" id="IPR029052">
    <property type="entry name" value="Metallo-depent_PP-like"/>
</dbReference>
<accession>A0A6P0UNK0</accession>
<dbReference type="InterPro" id="IPR004843">
    <property type="entry name" value="Calcineurin-like_PHP"/>
</dbReference>
<comment type="caution">
    <text evidence="2">The sequence shown here is derived from an EMBL/GenBank/DDBJ whole genome shotgun (WGS) entry which is preliminary data.</text>
</comment>
<gene>
    <name evidence="2" type="ORF">GWK08_08525</name>
</gene>
<dbReference type="EMBL" id="JAABOO010000002">
    <property type="protein sequence ID" value="NER13478.1"/>
    <property type="molecule type" value="Genomic_DNA"/>
</dbReference>
<sequence>MRTKILFFSFLVITLFNLNGQESSNSNPAGTDNKDISKLNEGPYIFIEKDKLIEKGIVNGKVYSKELPLDSYKTDFTPEKSEYKGVEKVAVLSDIHGQYDLTIELFKNNGIIDAELNWNFGNGHLVIVGDIFDRGPKVNEMLWFLYKLEKQAEKENGKVHFLLGNHEYMVLLGDLRYLHKKYETLSKLLNISYDELYGPETVLGRWIRSRATVIKIGNDTFVHGGISSQFLSHGYDISEINMVMRNSIDRETNQLRASDLFKIYFGRSGPIWYRGYFTDNLEDTEISGILNRINSKHIIVGHCSNKEVVQLYDHKIYGVDSSLKGGEYGELLFIINQKEYYRATLDGKKIQFKNSKN</sequence>
<feature type="domain" description="Calcineurin-like phosphoesterase" evidence="1">
    <location>
        <begin position="88"/>
        <end position="302"/>
    </location>
</feature>
<dbReference type="RefSeq" id="WP_163606517.1">
    <property type="nucleotide sequence ID" value="NZ_JAABOO010000002.1"/>
</dbReference>
<dbReference type="Gene3D" id="3.60.21.10">
    <property type="match status" value="1"/>
</dbReference>
<keyword evidence="3" id="KW-1185">Reference proteome</keyword>
<evidence type="ECO:0000313" key="2">
    <source>
        <dbReference type="EMBL" id="NER13478.1"/>
    </source>
</evidence>
<dbReference type="SUPFAM" id="SSF56300">
    <property type="entry name" value="Metallo-dependent phosphatases"/>
    <property type="match status" value="1"/>
</dbReference>
<protein>
    <submittedName>
        <fullName evidence="2">Metallophosphoesterase</fullName>
    </submittedName>
</protein>
<dbReference type="PANTHER" id="PTHR46546">
    <property type="entry name" value="SHEWANELLA-LIKE PROTEIN PHOSPHATASE 1"/>
    <property type="match status" value="1"/>
</dbReference>
<dbReference type="Pfam" id="PF00149">
    <property type="entry name" value="Metallophos"/>
    <property type="match status" value="1"/>
</dbReference>
<proteinExistence type="predicted"/>
<dbReference type="GO" id="GO:0016787">
    <property type="term" value="F:hydrolase activity"/>
    <property type="evidence" value="ECO:0007669"/>
    <property type="project" value="InterPro"/>
</dbReference>
<dbReference type="PANTHER" id="PTHR46546:SF4">
    <property type="entry name" value="SHEWANELLA-LIKE PROTEIN PHOSPHATASE 1"/>
    <property type="match status" value="1"/>
</dbReference>
<evidence type="ECO:0000259" key="1">
    <source>
        <dbReference type="Pfam" id="PF00149"/>
    </source>
</evidence>
<evidence type="ECO:0000313" key="3">
    <source>
        <dbReference type="Proteomes" id="UP000468581"/>
    </source>
</evidence>
<dbReference type="AlphaFoldDB" id="A0A6P0UNK0"/>